<dbReference type="Proteomes" id="UP000226092">
    <property type="component" value="Segment"/>
</dbReference>
<dbReference type="RefSeq" id="YP_009834329.1">
    <property type="nucleotide sequence ID" value="NC_048673.1"/>
</dbReference>
<evidence type="ECO:0000313" key="1">
    <source>
        <dbReference type="EMBL" id="ASU00523.1"/>
    </source>
</evidence>
<accession>A0A223LEW1</accession>
<organism evidence="1 2">
    <name type="scientific">Aeromonas phage AS-zj</name>
    <dbReference type="NCBI Taxonomy" id="2024208"/>
    <lineage>
        <taxon>Viruses</taxon>
        <taxon>Duplodnaviria</taxon>
        <taxon>Heunggongvirae</taxon>
        <taxon>Uroviricota</taxon>
        <taxon>Caudoviricetes</taxon>
        <taxon>Pantevenvirales</taxon>
        <taxon>Straboviridae</taxon>
        <taxon>Emmerichvirinae</taxon>
        <taxon>Ceceduovirus</taxon>
        <taxon>Ceceduovirus aszj</taxon>
    </lineage>
</organism>
<name>A0A223LEW1_9CAUD</name>
<sequence>MKRYLTIDLLDLLEYSEYDIKAMQYILMVELKSSGFPIDFDYTNPHNPKPSLVRGTIKTESTDNIKLEYKFDE</sequence>
<reference evidence="1 2" key="1">
    <citation type="submission" date="2017-07" db="EMBL/GenBank/DDBJ databases">
        <title>In vitro design and evaluation of phage cocktails against multidrug-resistant Aeromonas salmonicida.</title>
        <authorList>
            <person name="Chen L."/>
            <person name="Yuan S."/>
            <person name="Ma Y."/>
        </authorList>
    </citation>
    <scope>NUCLEOTIDE SEQUENCE [LARGE SCALE GENOMIC DNA]</scope>
</reference>
<dbReference type="KEGG" id="vg:55604396"/>
<dbReference type="EMBL" id="MF448340">
    <property type="protein sequence ID" value="ASU00523.1"/>
    <property type="molecule type" value="Genomic_DNA"/>
</dbReference>
<dbReference type="GeneID" id="55604396"/>
<protein>
    <submittedName>
        <fullName evidence="1">Uncharacterized protein</fullName>
    </submittedName>
</protein>
<proteinExistence type="predicted"/>
<evidence type="ECO:0000313" key="2">
    <source>
        <dbReference type="Proteomes" id="UP000226092"/>
    </source>
</evidence>
<keyword evidence="2" id="KW-1185">Reference proteome</keyword>